<dbReference type="SUPFAM" id="SSF118203">
    <property type="entry name" value="Vacuolar ATP synthase subunit C"/>
    <property type="match status" value="1"/>
</dbReference>
<evidence type="ECO:0000256" key="2">
    <source>
        <dbReference type="ARBA" id="ARBA00022448"/>
    </source>
</evidence>
<comment type="caution">
    <text evidence="6">The sequence shown here is derived from an EMBL/GenBank/DDBJ whole genome shotgun (WGS) entry which is preliminary data.</text>
</comment>
<keyword evidence="4 5" id="KW-0406">Ion transport</keyword>
<gene>
    <name evidence="6" type="ORF">OKA104_LOCUS47052</name>
</gene>
<accession>A0A820J6N7</accession>
<dbReference type="PANTHER" id="PTHR10137:SF0">
    <property type="entry name" value="V-TYPE PROTON ATPASE SUBUNIT C"/>
    <property type="match status" value="1"/>
</dbReference>
<evidence type="ECO:0000256" key="5">
    <source>
        <dbReference type="RuleBase" id="RU364010"/>
    </source>
</evidence>
<evidence type="ECO:0000256" key="4">
    <source>
        <dbReference type="ARBA" id="ARBA00023065"/>
    </source>
</evidence>
<dbReference type="GO" id="GO:0046961">
    <property type="term" value="F:proton-transporting ATPase activity, rotational mechanism"/>
    <property type="evidence" value="ECO:0007669"/>
    <property type="project" value="InterPro"/>
</dbReference>
<dbReference type="InterPro" id="IPR036132">
    <property type="entry name" value="Vac_ATP_synth_c_sf"/>
</dbReference>
<dbReference type="Pfam" id="PF03223">
    <property type="entry name" value="V-ATPase_C"/>
    <property type="match status" value="1"/>
</dbReference>
<sequence>YGLPVNFDAIVIHPNRKTTKRLREVLERLFGYLDQSDRLNKDEQFDIPGVFSSSQEYYPYVYLKLDLDYIDMNKK</sequence>
<dbReference type="EMBL" id="CAJOAY010018101">
    <property type="protein sequence ID" value="CAF4317312.1"/>
    <property type="molecule type" value="Genomic_DNA"/>
</dbReference>
<comment type="function">
    <text evidence="5">Subunit of the V1 complex of vacuolar(H+)-ATPase (V-ATPase), a multisubunit enzyme composed of a peripheral complex (V1) that hydrolyzes ATP and a membrane integral complex (V0) that translocates protons. V-ATPase is responsible for acidifying and maintaining the pH of intracellular compartments and in some cell types, is targeted to the plasma membrane, where it is responsible for acidifying the extracellular environment. Subunit C is necessary for the assembly of the catalytic sector of the enzyme and is likely to have a specific function in its catalytic activity.</text>
</comment>
<dbReference type="PANTHER" id="PTHR10137">
    <property type="entry name" value="V-TYPE PROTON ATPASE SUBUNIT C"/>
    <property type="match status" value="1"/>
</dbReference>
<evidence type="ECO:0000256" key="3">
    <source>
        <dbReference type="ARBA" id="ARBA00022781"/>
    </source>
</evidence>
<dbReference type="Proteomes" id="UP000663881">
    <property type="component" value="Unassembled WGS sequence"/>
</dbReference>
<keyword evidence="3 5" id="KW-0375">Hydrogen ion transport</keyword>
<feature type="non-terminal residue" evidence="6">
    <location>
        <position position="1"/>
    </location>
</feature>
<reference evidence="6" key="1">
    <citation type="submission" date="2021-02" db="EMBL/GenBank/DDBJ databases">
        <authorList>
            <person name="Nowell W R."/>
        </authorList>
    </citation>
    <scope>NUCLEOTIDE SEQUENCE</scope>
</reference>
<protein>
    <recommendedName>
        <fullName evidence="5">V-type proton ATPase subunit C</fullName>
    </recommendedName>
</protein>
<keyword evidence="2 5" id="KW-0813">Transport</keyword>
<evidence type="ECO:0000256" key="1">
    <source>
        <dbReference type="ARBA" id="ARBA00006138"/>
    </source>
</evidence>
<comment type="similarity">
    <text evidence="1 5">Belongs to the V-ATPase C subunit family.</text>
</comment>
<dbReference type="InterPro" id="IPR004907">
    <property type="entry name" value="ATPase_V1-cplx_csu"/>
</dbReference>
<organism evidence="6 7">
    <name type="scientific">Adineta steineri</name>
    <dbReference type="NCBI Taxonomy" id="433720"/>
    <lineage>
        <taxon>Eukaryota</taxon>
        <taxon>Metazoa</taxon>
        <taxon>Spiralia</taxon>
        <taxon>Gnathifera</taxon>
        <taxon>Rotifera</taxon>
        <taxon>Eurotatoria</taxon>
        <taxon>Bdelloidea</taxon>
        <taxon>Adinetida</taxon>
        <taxon>Adinetidae</taxon>
        <taxon>Adineta</taxon>
    </lineage>
</organism>
<dbReference type="GO" id="GO:0005765">
    <property type="term" value="C:lysosomal membrane"/>
    <property type="evidence" value="ECO:0007669"/>
    <property type="project" value="TreeGrafter"/>
</dbReference>
<name>A0A820J6N7_9BILA</name>
<dbReference type="AlphaFoldDB" id="A0A820J6N7"/>
<dbReference type="GO" id="GO:0000221">
    <property type="term" value="C:vacuolar proton-transporting V-type ATPase, V1 domain"/>
    <property type="evidence" value="ECO:0007669"/>
    <property type="project" value="TreeGrafter"/>
</dbReference>
<comment type="subunit">
    <text evidence="5">V-ATPase is a heteromultimeric enzyme made up of two complexes: the ATP-hydrolytic V1 complex and the proton translocation V0 complex. The V1 complex consists of three catalytic AB heterodimers that form a heterohexamer, three peripheral stalks each consisting of EG heterodimers, one central rotor including subunits D and F, and the regulatory subunits C and H. The proton translocation complex V0 consists of the proton transport subunit a, a ring of proteolipid subunits c9c'', rotary subunit d, subunits e and f, and two accessory subunits.</text>
</comment>
<proteinExistence type="inferred from homology"/>
<dbReference type="Gene3D" id="3.30.70.1180">
    <property type="entry name" value="Vacuolar atp synthase subunit c, domain 1"/>
    <property type="match status" value="1"/>
</dbReference>
<evidence type="ECO:0000313" key="6">
    <source>
        <dbReference type="EMBL" id="CAF4317312.1"/>
    </source>
</evidence>
<evidence type="ECO:0000313" key="7">
    <source>
        <dbReference type="Proteomes" id="UP000663881"/>
    </source>
</evidence>